<keyword evidence="3" id="KW-1185">Reference proteome</keyword>
<name>A0A1J7BE41_9ACTN</name>
<dbReference type="Proteomes" id="UP000243342">
    <property type="component" value="Unassembled WGS sequence"/>
</dbReference>
<evidence type="ECO:0000313" key="2">
    <source>
        <dbReference type="EMBL" id="OIV36947.1"/>
    </source>
</evidence>
<protein>
    <recommendedName>
        <fullName evidence="4">TauD/TfdA-like domain-containing protein</fullName>
    </recommendedName>
</protein>
<dbReference type="AlphaFoldDB" id="A0A1J7BE41"/>
<gene>
    <name evidence="2" type="ORF">BIV57_13215</name>
</gene>
<dbReference type="GO" id="GO:0016491">
    <property type="term" value="F:oxidoreductase activity"/>
    <property type="evidence" value="ECO:0007669"/>
    <property type="project" value="UniProtKB-KW"/>
</dbReference>
<dbReference type="InterPro" id="IPR042098">
    <property type="entry name" value="TauD-like_sf"/>
</dbReference>
<organism evidence="2 3">
    <name type="scientific">Mangrovactinospora gilvigrisea</name>
    <dbReference type="NCBI Taxonomy" id="1428644"/>
    <lineage>
        <taxon>Bacteria</taxon>
        <taxon>Bacillati</taxon>
        <taxon>Actinomycetota</taxon>
        <taxon>Actinomycetes</taxon>
        <taxon>Kitasatosporales</taxon>
        <taxon>Streptomycetaceae</taxon>
        <taxon>Mangrovactinospora</taxon>
    </lineage>
</organism>
<proteinExistence type="predicted"/>
<dbReference type="STRING" id="1428644.BIV57_13215"/>
<evidence type="ECO:0008006" key="4">
    <source>
        <dbReference type="Google" id="ProtNLM"/>
    </source>
</evidence>
<sequence>MIEDHQLARGQHFGAQAVEQLRIHGLVTVPRVRGRSAEMQRRLAGAVLTSLSGLGDPTELVPIDRGDPIGLRSYQAHLPIPPRILVVTHAARTEAPIACRVLDGAALIAHLKRTCPGAANSLARPGSAKFRHLPTTTPCRTVLTYPGPAHYSAIITPMASRRAVFRLEEAARMDLSPAVQGHLAAVEDAICEVQEDVEVMPGQSMIVDNHRWALGPLAKGLAVLAGVQRTLGVGALLPFTPYRPNSLEARR</sequence>
<evidence type="ECO:0000256" key="1">
    <source>
        <dbReference type="ARBA" id="ARBA00023002"/>
    </source>
</evidence>
<dbReference type="Gene3D" id="3.60.130.10">
    <property type="entry name" value="Clavaminate synthase-like"/>
    <property type="match status" value="1"/>
</dbReference>
<evidence type="ECO:0000313" key="3">
    <source>
        <dbReference type="Proteomes" id="UP000243342"/>
    </source>
</evidence>
<reference evidence="2 3" key="1">
    <citation type="submission" date="2016-10" db="EMBL/GenBank/DDBJ databases">
        <title>Genome sequence of Streptomyces gilvigriseus MUSC 26.</title>
        <authorList>
            <person name="Lee L.-H."/>
            <person name="Ser H.-L."/>
        </authorList>
    </citation>
    <scope>NUCLEOTIDE SEQUENCE [LARGE SCALE GENOMIC DNA]</scope>
    <source>
        <strain evidence="2 3">MUSC 26</strain>
    </source>
</reference>
<dbReference type="EMBL" id="MLCF01000067">
    <property type="protein sequence ID" value="OIV36947.1"/>
    <property type="molecule type" value="Genomic_DNA"/>
</dbReference>
<accession>A0A1J7BE41</accession>
<keyword evidence="1" id="KW-0560">Oxidoreductase</keyword>
<comment type="caution">
    <text evidence="2">The sequence shown here is derived from an EMBL/GenBank/DDBJ whole genome shotgun (WGS) entry which is preliminary data.</text>
</comment>